<dbReference type="RefSeq" id="WP_380728342.1">
    <property type="nucleotide sequence ID" value="NZ_JBHTLK010000233.1"/>
</dbReference>
<protein>
    <recommendedName>
        <fullName evidence="3">AAA ATPase-like protein</fullName>
    </recommendedName>
</protein>
<organism evidence="1 2">
    <name type="scientific">Saccharothrix hoggarensis</name>
    <dbReference type="NCBI Taxonomy" id="913853"/>
    <lineage>
        <taxon>Bacteria</taxon>
        <taxon>Bacillati</taxon>
        <taxon>Actinomycetota</taxon>
        <taxon>Actinomycetes</taxon>
        <taxon>Pseudonocardiales</taxon>
        <taxon>Pseudonocardiaceae</taxon>
        <taxon>Saccharothrix</taxon>
    </lineage>
</organism>
<evidence type="ECO:0000313" key="1">
    <source>
        <dbReference type="EMBL" id="MFD1151386.1"/>
    </source>
</evidence>
<dbReference type="EMBL" id="JBHTLK010000233">
    <property type="protein sequence ID" value="MFD1151386.1"/>
    <property type="molecule type" value="Genomic_DNA"/>
</dbReference>
<accession>A0ABW3R3C5</accession>
<dbReference type="Proteomes" id="UP001597168">
    <property type="component" value="Unassembled WGS sequence"/>
</dbReference>
<proteinExistence type="predicted"/>
<comment type="caution">
    <text evidence="1">The sequence shown here is derived from an EMBL/GenBank/DDBJ whole genome shotgun (WGS) entry which is preliminary data.</text>
</comment>
<dbReference type="SUPFAM" id="SSF52540">
    <property type="entry name" value="P-loop containing nucleoside triphosphate hydrolases"/>
    <property type="match status" value="2"/>
</dbReference>
<dbReference type="Gene3D" id="3.40.50.300">
    <property type="entry name" value="P-loop containing nucleotide triphosphate hydrolases"/>
    <property type="match status" value="1"/>
</dbReference>
<evidence type="ECO:0008006" key="3">
    <source>
        <dbReference type="Google" id="ProtNLM"/>
    </source>
</evidence>
<reference evidence="2" key="1">
    <citation type="journal article" date="2019" name="Int. J. Syst. Evol. Microbiol.">
        <title>The Global Catalogue of Microorganisms (GCM) 10K type strain sequencing project: providing services to taxonomists for standard genome sequencing and annotation.</title>
        <authorList>
            <consortium name="The Broad Institute Genomics Platform"/>
            <consortium name="The Broad Institute Genome Sequencing Center for Infectious Disease"/>
            <person name="Wu L."/>
            <person name="Ma J."/>
        </authorList>
    </citation>
    <scope>NUCLEOTIDE SEQUENCE [LARGE SCALE GENOMIC DNA]</scope>
    <source>
        <strain evidence="2">CCUG 60214</strain>
    </source>
</reference>
<name>A0ABW3R3C5_9PSEU</name>
<gene>
    <name evidence="1" type="ORF">ACFQ3T_30005</name>
</gene>
<sequence>MSAPREPVNPFPLPGWEGTPMRPLRPWDRQAHRSYYVPVDGTEAAFQEFCRQMDDLGGLLEYGRLALVTGESGCGKTALVNRCADWVVLELDRLGLRGVVLDLTGCLPTDKALSVDQRTVEVCDQLVDLLVDRDALRPDAVSRLEDAREVPRRVFPRLGRALREDVALVVLLPSPNELVDEVIRYARVFSSAKVLFLMESAYLGRDEVADVVRRLESWVPPITLSVGPLDPGDAQRFAEDRLARNADAGRFPRLSEDAIELVEKHCQSVAMLQRFLHGTYEHKLESGLGYTEADLVSVEDIRAFLNTKSRNGPVNGP</sequence>
<keyword evidence="2" id="KW-1185">Reference proteome</keyword>
<dbReference type="InterPro" id="IPR027417">
    <property type="entry name" value="P-loop_NTPase"/>
</dbReference>
<evidence type="ECO:0000313" key="2">
    <source>
        <dbReference type="Proteomes" id="UP001597168"/>
    </source>
</evidence>